<dbReference type="EMBL" id="BARU01003288">
    <property type="protein sequence ID" value="GAH22314.1"/>
    <property type="molecule type" value="Genomic_DNA"/>
</dbReference>
<accession>X1EYR0</accession>
<proteinExistence type="predicted"/>
<gene>
    <name evidence="1" type="ORF">S03H2_07206</name>
</gene>
<organism evidence="1">
    <name type="scientific">marine sediment metagenome</name>
    <dbReference type="NCBI Taxonomy" id="412755"/>
    <lineage>
        <taxon>unclassified sequences</taxon>
        <taxon>metagenomes</taxon>
        <taxon>ecological metagenomes</taxon>
    </lineage>
</organism>
<dbReference type="AlphaFoldDB" id="X1EYR0"/>
<feature type="non-terminal residue" evidence="1">
    <location>
        <position position="44"/>
    </location>
</feature>
<evidence type="ECO:0000313" key="1">
    <source>
        <dbReference type="EMBL" id="GAH22314.1"/>
    </source>
</evidence>
<comment type="caution">
    <text evidence="1">The sequence shown here is derived from an EMBL/GenBank/DDBJ whole genome shotgun (WGS) entry which is preliminary data.</text>
</comment>
<name>X1EYR0_9ZZZZ</name>
<sequence>MRGKIKNWFKEQSKQSKIILLVTFILHLGIATYQTPSYLLPQYG</sequence>
<reference evidence="1" key="1">
    <citation type="journal article" date="2014" name="Front. Microbiol.">
        <title>High frequency of phylogenetically diverse reductive dehalogenase-homologous genes in deep subseafloor sedimentary metagenomes.</title>
        <authorList>
            <person name="Kawai M."/>
            <person name="Futagami T."/>
            <person name="Toyoda A."/>
            <person name="Takaki Y."/>
            <person name="Nishi S."/>
            <person name="Hori S."/>
            <person name="Arai W."/>
            <person name="Tsubouchi T."/>
            <person name="Morono Y."/>
            <person name="Uchiyama I."/>
            <person name="Ito T."/>
            <person name="Fujiyama A."/>
            <person name="Inagaki F."/>
            <person name="Takami H."/>
        </authorList>
    </citation>
    <scope>NUCLEOTIDE SEQUENCE</scope>
    <source>
        <strain evidence="1">Expedition CK06-06</strain>
    </source>
</reference>
<protein>
    <submittedName>
        <fullName evidence="1">Uncharacterized protein</fullName>
    </submittedName>
</protein>